<evidence type="ECO:0000313" key="3">
    <source>
        <dbReference type="EMBL" id="KAF4311946.1"/>
    </source>
</evidence>
<dbReference type="GO" id="GO:0016787">
    <property type="term" value="F:hydrolase activity"/>
    <property type="evidence" value="ECO:0007669"/>
    <property type="project" value="UniProtKB-KW"/>
</dbReference>
<comment type="caution">
    <text evidence="3">The sequence shown here is derived from an EMBL/GenBank/DDBJ whole genome shotgun (WGS) entry which is preliminary data.</text>
</comment>
<dbReference type="PANTHER" id="PTHR48070">
    <property type="entry name" value="ESTERASE OVCA2"/>
    <property type="match status" value="1"/>
</dbReference>
<gene>
    <name evidence="3" type="ORF">GTA08_BOTSDO12068</name>
</gene>
<dbReference type="OrthoDB" id="2094269at2759"/>
<proteinExistence type="predicted"/>
<evidence type="ECO:0000313" key="4">
    <source>
        <dbReference type="Proteomes" id="UP000572817"/>
    </source>
</evidence>
<name>A0A8H4J2D9_9PEZI</name>
<keyword evidence="4" id="KW-1185">Reference proteome</keyword>
<dbReference type="PANTHER" id="PTHR48070:SF7">
    <property type="entry name" value="SERINE HYDROLASE FSH DOMAIN-CONTAINING PROTEIN-RELATED"/>
    <property type="match status" value="1"/>
</dbReference>
<dbReference type="Gene3D" id="3.40.50.1820">
    <property type="entry name" value="alpha/beta hydrolase"/>
    <property type="match status" value="1"/>
</dbReference>
<dbReference type="InterPro" id="IPR029058">
    <property type="entry name" value="AB_hydrolase_fold"/>
</dbReference>
<dbReference type="AlphaFoldDB" id="A0A8H4J2D9"/>
<reference evidence="3" key="1">
    <citation type="submission" date="2020-04" db="EMBL/GenBank/DDBJ databases">
        <title>Genome Assembly and Annotation of Botryosphaeria dothidea sdau 11-99, a Latent Pathogen of Apple Fruit Ring Rot in China.</title>
        <authorList>
            <person name="Yu C."/>
            <person name="Diao Y."/>
            <person name="Lu Q."/>
            <person name="Zhao J."/>
            <person name="Cui S."/>
            <person name="Peng C."/>
            <person name="He B."/>
            <person name="Liu H."/>
        </authorList>
    </citation>
    <scope>NUCLEOTIDE SEQUENCE [LARGE SCALE GENOMIC DNA]</scope>
    <source>
        <strain evidence="3">Sdau11-99</strain>
    </source>
</reference>
<organism evidence="3 4">
    <name type="scientific">Botryosphaeria dothidea</name>
    <dbReference type="NCBI Taxonomy" id="55169"/>
    <lineage>
        <taxon>Eukaryota</taxon>
        <taxon>Fungi</taxon>
        <taxon>Dikarya</taxon>
        <taxon>Ascomycota</taxon>
        <taxon>Pezizomycotina</taxon>
        <taxon>Dothideomycetes</taxon>
        <taxon>Dothideomycetes incertae sedis</taxon>
        <taxon>Botryosphaeriales</taxon>
        <taxon>Botryosphaeriaceae</taxon>
        <taxon>Botryosphaeria</taxon>
    </lineage>
</organism>
<dbReference type="EMBL" id="WWBZ02000007">
    <property type="protein sequence ID" value="KAF4311946.1"/>
    <property type="molecule type" value="Genomic_DNA"/>
</dbReference>
<dbReference type="SUPFAM" id="SSF53474">
    <property type="entry name" value="alpha/beta-Hydrolases"/>
    <property type="match status" value="1"/>
</dbReference>
<accession>A0A8H4J2D9</accession>
<evidence type="ECO:0000256" key="1">
    <source>
        <dbReference type="ARBA" id="ARBA00022801"/>
    </source>
</evidence>
<dbReference type="GO" id="GO:0005737">
    <property type="term" value="C:cytoplasm"/>
    <property type="evidence" value="ECO:0007669"/>
    <property type="project" value="TreeGrafter"/>
</dbReference>
<dbReference type="GO" id="GO:0019748">
    <property type="term" value="P:secondary metabolic process"/>
    <property type="evidence" value="ECO:0007669"/>
    <property type="project" value="TreeGrafter"/>
</dbReference>
<dbReference type="InterPro" id="IPR050593">
    <property type="entry name" value="LovG"/>
</dbReference>
<sequence>MRVLCLHGRGSNTEIFRMQTAGIRSLLEPEYEFEFVEGRWPHLEGNWSLHTVDFSKSKLYGYYNGLDLDDILQTENELRQIIRDHGPFDGILGYSQGATLAAQLVIRYILEDPFATVQELPLKFAIFINGATPPCVLPLTEPPLECPLEEFAEAAHLFSVFKPNDSDNITKLRPAKLQNGRKIVTDGMHYMTRYSPEYDGKVITIPTLHIRGKRDHSDYGEGLLDLSEPSMAEDLPHIFGHDFPRGLDTNKTIARLIRLTASRAW</sequence>
<feature type="domain" description="Serine hydrolase" evidence="2">
    <location>
        <begin position="1"/>
        <end position="250"/>
    </location>
</feature>
<keyword evidence="1" id="KW-0378">Hydrolase</keyword>
<dbReference type="GO" id="GO:0005634">
    <property type="term" value="C:nucleus"/>
    <property type="evidence" value="ECO:0007669"/>
    <property type="project" value="TreeGrafter"/>
</dbReference>
<dbReference type="Pfam" id="PF03959">
    <property type="entry name" value="FSH1"/>
    <property type="match status" value="1"/>
</dbReference>
<dbReference type="InterPro" id="IPR005645">
    <property type="entry name" value="FSH-like_dom"/>
</dbReference>
<evidence type="ECO:0000259" key="2">
    <source>
        <dbReference type="Pfam" id="PF03959"/>
    </source>
</evidence>
<dbReference type="Proteomes" id="UP000572817">
    <property type="component" value="Unassembled WGS sequence"/>
</dbReference>
<protein>
    <submittedName>
        <fullName evidence="3">Ef-hand calcium-binding domain protein</fullName>
    </submittedName>
</protein>